<evidence type="ECO:0000256" key="1">
    <source>
        <dbReference type="ARBA" id="ARBA00004141"/>
    </source>
</evidence>
<keyword evidence="9" id="KW-0479">Metal-binding</keyword>
<dbReference type="AlphaFoldDB" id="A0A2Z2P3D4"/>
<proteinExistence type="inferred from homology"/>
<dbReference type="Pfam" id="PF01769">
    <property type="entry name" value="MgtE"/>
    <property type="match status" value="1"/>
</dbReference>
<feature type="domain" description="CBS" evidence="10">
    <location>
        <begin position="139"/>
        <end position="202"/>
    </location>
</feature>
<dbReference type="Gene3D" id="1.10.357.20">
    <property type="entry name" value="SLC41 divalent cation transporters, integral membrane domain"/>
    <property type="match status" value="1"/>
</dbReference>
<feature type="transmembrane region" description="Helical" evidence="9">
    <location>
        <begin position="359"/>
        <end position="380"/>
    </location>
</feature>
<dbReference type="Pfam" id="PF03448">
    <property type="entry name" value="MgtE_N"/>
    <property type="match status" value="1"/>
</dbReference>
<keyword evidence="6 9" id="KW-1133">Transmembrane helix</keyword>
<evidence type="ECO:0000256" key="6">
    <source>
        <dbReference type="ARBA" id="ARBA00022989"/>
    </source>
</evidence>
<dbReference type="SUPFAM" id="SSF161093">
    <property type="entry name" value="MgtE membrane domain-like"/>
    <property type="match status" value="1"/>
</dbReference>
<keyword evidence="9" id="KW-1003">Cell membrane</keyword>
<reference evidence="11 12" key="1">
    <citation type="submission" date="2016-12" db="EMBL/GenBank/DDBJ databases">
        <authorList>
            <person name="Song W.-J."/>
            <person name="Kurnit D.M."/>
        </authorList>
    </citation>
    <scope>NUCLEOTIDE SEQUENCE [LARGE SCALE GENOMIC DNA]</scope>
    <source>
        <strain evidence="11 12">IMCC3135</strain>
    </source>
</reference>
<evidence type="ECO:0000256" key="7">
    <source>
        <dbReference type="ARBA" id="ARBA00023136"/>
    </source>
</evidence>
<comment type="similarity">
    <text evidence="2 9">Belongs to the SLC41A transporter family.</text>
</comment>
<keyword evidence="3 9" id="KW-0813">Transport</keyword>
<organism evidence="11 12">
    <name type="scientific">Granulosicoccus antarcticus IMCC3135</name>
    <dbReference type="NCBI Taxonomy" id="1192854"/>
    <lineage>
        <taxon>Bacteria</taxon>
        <taxon>Pseudomonadati</taxon>
        <taxon>Pseudomonadota</taxon>
        <taxon>Gammaproteobacteria</taxon>
        <taxon>Chromatiales</taxon>
        <taxon>Granulosicoccaceae</taxon>
        <taxon>Granulosicoccus</taxon>
    </lineage>
</organism>
<name>A0A2Z2P3D4_9GAMM</name>
<evidence type="ECO:0000313" key="12">
    <source>
        <dbReference type="Proteomes" id="UP000250079"/>
    </source>
</evidence>
<dbReference type="GO" id="GO:0005886">
    <property type="term" value="C:plasma membrane"/>
    <property type="evidence" value="ECO:0007669"/>
    <property type="project" value="UniProtKB-SubCell"/>
</dbReference>
<evidence type="ECO:0000313" key="11">
    <source>
        <dbReference type="EMBL" id="ASJ75930.1"/>
    </source>
</evidence>
<comment type="subcellular location">
    <subcellularLocation>
        <location evidence="9">Cell membrane</location>
        <topology evidence="9">Multi-pass membrane protein</topology>
    </subcellularLocation>
    <subcellularLocation>
        <location evidence="1">Membrane</location>
        <topology evidence="1">Multi-pass membrane protein</topology>
    </subcellularLocation>
</comment>
<dbReference type="InterPro" id="IPR038076">
    <property type="entry name" value="MgtE_N_sf"/>
</dbReference>
<dbReference type="RefSeq" id="WP_088920767.1">
    <property type="nucleotide sequence ID" value="NZ_CP018632.1"/>
</dbReference>
<dbReference type="InterPro" id="IPR000644">
    <property type="entry name" value="CBS_dom"/>
</dbReference>
<sequence length="447" mass="49154">MEPEVEQKQSRTLAESISEGSVSAARKIMLAMHPAEIADALESLPPVQRRVLWNISDPEIDGEILMEVGDEVRESLVRDMDLEELVAATEQLDLDDLADFVQSLPEQLTAEVLAGMGRQDRERLEQVLAFPEDSAGGLMNMDVITVRGDVTLDVVLRYLRRRGEMPKQTDRLWVVDRYGRYLGELSLRLLLTHSTDTLVSDISLRRIEPLLAHTTQREVARTFEDFDLVSAPVVDDNNRLIGRITIDDVVDVIREEAEQSVMSMAGLNKEDDIFAPIFKSSRKRALWLGVNLLTALLASWVIAQFEGTLERVVTLAVLMSVVPSMGGIAGSQTLTLVIRGQALNQINKNNLRDLLTREVAIGLLNGVLWAVIMAALVWLWFGDKQIGMIIGAALIVNLVTAAYAGAMLPMIMKRLGIDPALAGGVALTTITDVVGLVAFLGLATLIL</sequence>
<dbReference type="InterPro" id="IPR006668">
    <property type="entry name" value="Mg_transptr_MgtE_intracell_dom"/>
</dbReference>
<dbReference type="KEGG" id="gai:IMCC3135_29400"/>
<dbReference type="SMART" id="SM00924">
    <property type="entry name" value="MgtE_N"/>
    <property type="match status" value="1"/>
</dbReference>
<keyword evidence="7 9" id="KW-0472">Membrane</keyword>
<dbReference type="InterPro" id="IPR036739">
    <property type="entry name" value="SLC41_membr_dom_sf"/>
</dbReference>
<dbReference type="EMBL" id="CP018632">
    <property type="protein sequence ID" value="ASJ75930.1"/>
    <property type="molecule type" value="Genomic_DNA"/>
</dbReference>
<dbReference type="CDD" id="cd04606">
    <property type="entry name" value="CBS_pair_Mg_transporter"/>
    <property type="match status" value="1"/>
</dbReference>
<evidence type="ECO:0000256" key="2">
    <source>
        <dbReference type="ARBA" id="ARBA00009749"/>
    </source>
</evidence>
<feature type="domain" description="CBS" evidence="10">
    <location>
        <begin position="203"/>
        <end position="260"/>
    </location>
</feature>
<dbReference type="InterPro" id="IPR046342">
    <property type="entry name" value="CBS_dom_sf"/>
</dbReference>
<dbReference type="SUPFAM" id="SSF158791">
    <property type="entry name" value="MgtE N-terminal domain-like"/>
    <property type="match status" value="1"/>
</dbReference>
<feature type="transmembrane region" description="Helical" evidence="9">
    <location>
        <begin position="386"/>
        <end position="408"/>
    </location>
</feature>
<dbReference type="GO" id="GO:0015095">
    <property type="term" value="F:magnesium ion transmembrane transporter activity"/>
    <property type="evidence" value="ECO:0007669"/>
    <property type="project" value="UniProtKB-UniRule"/>
</dbReference>
<dbReference type="InterPro" id="IPR006667">
    <property type="entry name" value="SLC41_membr_dom"/>
</dbReference>
<dbReference type="Gene3D" id="1.25.60.10">
    <property type="entry name" value="MgtE N-terminal domain-like"/>
    <property type="match status" value="1"/>
</dbReference>
<evidence type="ECO:0000256" key="4">
    <source>
        <dbReference type="ARBA" id="ARBA00022692"/>
    </source>
</evidence>
<keyword evidence="4 9" id="KW-0812">Transmembrane</keyword>
<dbReference type="PANTHER" id="PTHR43773:SF1">
    <property type="entry name" value="MAGNESIUM TRANSPORTER MGTE"/>
    <property type="match status" value="1"/>
</dbReference>
<keyword evidence="8" id="KW-0129">CBS domain</keyword>
<comment type="subunit">
    <text evidence="9">Homodimer.</text>
</comment>
<evidence type="ECO:0000256" key="8">
    <source>
        <dbReference type="PROSITE-ProRule" id="PRU00703"/>
    </source>
</evidence>
<dbReference type="OrthoDB" id="9790355at2"/>
<dbReference type="SMART" id="SM00116">
    <property type="entry name" value="CBS"/>
    <property type="match status" value="2"/>
</dbReference>
<dbReference type="PANTHER" id="PTHR43773">
    <property type="entry name" value="MAGNESIUM TRANSPORTER MGTE"/>
    <property type="match status" value="1"/>
</dbReference>
<evidence type="ECO:0000256" key="5">
    <source>
        <dbReference type="ARBA" id="ARBA00022842"/>
    </source>
</evidence>
<dbReference type="NCBIfam" id="TIGR00400">
    <property type="entry name" value="mgtE"/>
    <property type="match status" value="1"/>
</dbReference>
<gene>
    <name evidence="11" type="ORF">IMCC3135_29400</name>
</gene>
<comment type="function">
    <text evidence="9">Acts as a magnesium transporter.</text>
</comment>
<dbReference type="InterPro" id="IPR006669">
    <property type="entry name" value="MgtE_transporter"/>
</dbReference>
<dbReference type="Pfam" id="PF00571">
    <property type="entry name" value="CBS"/>
    <property type="match status" value="2"/>
</dbReference>
<evidence type="ECO:0000256" key="3">
    <source>
        <dbReference type="ARBA" id="ARBA00022448"/>
    </source>
</evidence>
<keyword evidence="5 9" id="KW-0460">Magnesium</keyword>
<dbReference type="SUPFAM" id="SSF54631">
    <property type="entry name" value="CBS-domain pair"/>
    <property type="match status" value="1"/>
</dbReference>
<protein>
    <recommendedName>
        <fullName evidence="9">Magnesium transporter MgtE</fullName>
    </recommendedName>
</protein>
<feature type="transmembrane region" description="Helical" evidence="9">
    <location>
        <begin position="285"/>
        <end position="303"/>
    </location>
</feature>
<keyword evidence="12" id="KW-1185">Reference proteome</keyword>
<dbReference type="PROSITE" id="PS51371">
    <property type="entry name" value="CBS"/>
    <property type="match status" value="2"/>
</dbReference>
<dbReference type="Gene3D" id="3.10.580.10">
    <property type="entry name" value="CBS-domain"/>
    <property type="match status" value="1"/>
</dbReference>
<feature type="transmembrane region" description="Helical" evidence="9">
    <location>
        <begin position="420"/>
        <end position="446"/>
    </location>
</feature>
<feature type="transmembrane region" description="Helical" evidence="9">
    <location>
        <begin position="315"/>
        <end position="338"/>
    </location>
</feature>
<evidence type="ECO:0000259" key="10">
    <source>
        <dbReference type="PROSITE" id="PS51371"/>
    </source>
</evidence>
<accession>A0A2Z2P3D4</accession>
<evidence type="ECO:0000256" key="9">
    <source>
        <dbReference type="RuleBase" id="RU362011"/>
    </source>
</evidence>
<dbReference type="Proteomes" id="UP000250079">
    <property type="component" value="Chromosome"/>
</dbReference>
<dbReference type="GO" id="GO:0046872">
    <property type="term" value="F:metal ion binding"/>
    <property type="evidence" value="ECO:0007669"/>
    <property type="project" value="UniProtKB-KW"/>
</dbReference>